<dbReference type="EMBL" id="NGMO01000004">
    <property type="protein sequence ID" value="OTP09517.1"/>
    <property type="molecule type" value="Genomic_DNA"/>
</dbReference>
<name>A0A242JW19_9ENTE</name>
<sequence>MSDYLSTQEIHEGLLDLLKFFDQFCQEHNLTYFLAGGTLLGAVRHGGFIPWDDDADIIMPREDYTKLLKLGSELPSFLELKSLENDSNWEYAFAKINDTRTYVDDDYRIAQHGLFLDIFPIDHISEKRLDQKMLVKKMKLLDVFRGAESKKKFKPEEKFIFAKKIIAKYAKKKGATYFATKMDKLANKMNKQNSNSNIQGVCVATIYGMREFLPLDVFSGKKDVKFEDTMLAIPSGYETYLRSLYGDYMKLPPIEKQKGDHYKIKRY</sequence>
<reference evidence="2 3" key="1">
    <citation type="submission" date="2017-05" db="EMBL/GenBank/DDBJ databases">
        <title>The Genome Sequence of Enterococcus sp. 10A9_DIV0425.</title>
        <authorList>
            <consortium name="The Broad Institute Genomics Platform"/>
            <consortium name="The Broad Institute Genomic Center for Infectious Diseases"/>
            <person name="Earl A."/>
            <person name="Manson A."/>
            <person name="Schwartman J."/>
            <person name="Gilmore M."/>
            <person name="Abouelleil A."/>
            <person name="Cao P."/>
            <person name="Chapman S."/>
            <person name="Cusick C."/>
            <person name="Shea T."/>
            <person name="Young S."/>
            <person name="Neafsey D."/>
            <person name="Nusbaum C."/>
            <person name="Birren B."/>
        </authorList>
    </citation>
    <scope>NUCLEOTIDE SEQUENCE [LARGE SCALE GENOMIC DNA]</scope>
    <source>
        <strain evidence="2 3">10A9_DIV0425</strain>
    </source>
</reference>
<evidence type="ECO:0000259" key="1">
    <source>
        <dbReference type="Pfam" id="PF04991"/>
    </source>
</evidence>
<dbReference type="AlphaFoldDB" id="A0A242JW19"/>
<proteinExistence type="predicted"/>
<dbReference type="InterPro" id="IPR052942">
    <property type="entry name" value="LPS_cholinephosphotransferase"/>
</dbReference>
<evidence type="ECO:0000313" key="2">
    <source>
        <dbReference type="EMBL" id="OTP09517.1"/>
    </source>
</evidence>
<comment type="caution">
    <text evidence="2">The sequence shown here is derived from an EMBL/GenBank/DDBJ whole genome shotgun (WGS) entry which is preliminary data.</text>
</comment>
<dbReference type="InterPro" id="IPR007074">
    <property type="entry name" value="LicD/FKTN/FKRP_NTP_transf"/>
</dbReference>
<evidence type="ECO:0000313" key="3">
    <source>
        <dbReference type="Proteomes" id="UP000194933"/>
    </source>
</evidence>
<dbReference type="PANTHER" id="PTHR43404:SF2">
    <property type="entry name" value="LIPOPOLYSACCHARIDE CHOLINEPHOSPHOTRANSFERASE LICD"/>
    <property type="match status" value="1"/>
</dbReference>
<dbReference type="Proteomes" id="UP000194933">
    <property type="component" value="Unassembled WGS sequence"/>
</dbReference>
<organism evidence="2 3">
    <name type="scientific">Candidatus Enterococcus wittei</name>
    <dbReference type="NCBI Taxonomy" id="1987383"/>
    <lineage>
        <taxon>Bacteria</taxon>
        <taxon>Bacillati</taxon>
        <taxon>Bacillota</taxon>
        <taxon>Bacilli</taxon>
        <taxon>Lactobacillales</taxon>
        <taxon>Enterococcaceae</taxon>
        <taxon>Enterococcus</taxon>
    </lineage>
</organism>
<dbReference type="RefSeq" id="WP_086285346.1">
    <property type="nucleotide sequence ID" value="NZ_NGMO01000004.1"/>
</dbReference>
<dbReference type="PANTHER" id="PTHR43404">
    <property type="entry name" value="LIPOPOLYSACCHARIDE CHOLINEPHOSPHOTRANSFERASE LICD"/>
    <property type="match status" value="1"/>
</dbReference>
<dbReference type="GO" id="GO:0009100">
    <property type="term" value="P:glycoprotein metabolic process"/>
    <property type="evidence" value="ECO:0007669"/>
    <property type="project" value="UniProtKB-ARBA"/>
</dbReference>
<keyword evidence="3" id="KW-1185">Reference proteome</keyword>
<dbReference type="STRING" id="1987383.A5844_002295"/>
<accession>A0A242JW19</accession>
<feature type="domain" description="LicD/FKTN/FKRP nucleotidyltransferase" evidence="1">
    <location>
        <begin position="25"/>
        <end position="246"/>
    </location>
</feature>
<dbReference type="Pfam" id="PF04991">
    <property type="entry name" value="LicD"/>
    <property type="match status" value="1"/>
</dbReference>
<protein>
    <recommendedName>
        <fullName evidence="1">LicD/FKTN/FKRP nucleotidyltransferase domain-containing protein</fullName>
    </recommendedName>
</protein>
<gene>
    <name evidence="2" type="ORF">A5844_002295</name>
</gene>